<protein>
    <submittedName>
        <fullName evidence="1">Uncharacterized protein</fullName>
    </submittedName>
</protein>
<dbReference type="AlphaFoldDB" id="A0A1S6IRS1"/>
<dbReference type="Proteomes" id="UP000188993">
    <property type="component" value="Chromosome"/>
</dbReference>
<dbReference type="OrthoDB" id="1644322at2"/>
<sequence length="156" mass="18414">MRRRTGKIFSDYNDYHDRGMMKWMTAYAMDELVVGIEENKAEAVKDLKQLPQMNPEEINQALITAYHTKYPLIVQLNQKDEWGRQTDTVRGLFLGYLPDGKIKLTNCWINIADIRSIQVDWQGKWSQVENVDNHISRTEKLMEADNEFIQDDCWIE</sequence>
<dbReference type="EMBL" id="CP019728">
    <property type="protein sequence ID" value="AQS54251.1"/>
    <property type="molecule type" value="Genomic_DNA"/>
</dbReference>
<organism evidence="1 2">
    <name type="scientific">Jeotgalibaca dankookensis</name>
    <dbReference type="NCBI Taxonomy" id="708126"/>
    <lineage>
        <taxon>Bacteria</taxon>
        <taxon>Bacillati</taxon>
        <taxon>Bacillota</taxon>
        <taxon>Bacilli</taxon>
        <taxon>Lactobacillales</taxon>
        <taxon>Carnobacteriaceae</taxon>
        <taxon>Jeotgalibaca</taxon>
    </lineage>
</organism>
<proteinExistence type="predicted"/>
<dbReference type="RefSeq" id="WP_062469764.1">
    <property type="nucleotide sequence ID" value="NZ_BBYN01000014.1"/>
</dbReference>
<evidence type="ECO:0000313" key="2">
    <source>
        <dbReference type="Proteomes" id="UP000188993"/>
    </source>
</evidence>
<name>A0A1S6IRS1_9LACT</name>
<gene>
    <name evidence="1" type="ORF">BW727_101927</name>
</gene>
<accession>A0A1S6IRS1</accession>
<keyword evidence="2" id="KW-1185">Reference proteome</keyword>
<dbReference type="STRING" id="708126.BW727_101927"/>
<evidence type="ECO:0000313" key="1">
    <source>
        <dbReference type="EMBL" id="AQS54251.1"/>
    </source>
</evidence>
<reference evidence="1 2" key="1">
    <citation type="journal article" date="2014" name="Int. J. Syst. Evol. Microbiol.">
        <title>Jeotgalibaca dankookensis gen. nov., sp. nov., a member of the family Carnobacteriaceae, isolated from seujeot (Korean traditional food).</title>
        <authorList>
            <person name="Lee D.G."/>
            <person name="Trujillo M.E."/>
            <person name="Kang H."/>
            <person name="Ahn T.Y."/>
        </authorList>
    </citation>
    <scope>NUCLEOTIDE SEQUENCE [LARGE SCALE GENOMIC DNA]</scope>
    <source>
        <strain evidence="1 2">EX-07</strain>
    </source>
</reference>
<dbReference type="KEGG" id="jda:BW727_101927"/>